<comment type="caution">
    <text evidence="1">The sequence shown here is derived from an EMBL/GenBank/DDBJ whole genome shotgun (WGS) entry which is preliminary data.</text>
</comment>
<gene>
    <name evidence="1" type="ORF">CKO28_16480</name>
</gene>
<dbReference type="EMBL" id="NRRL01000055">
    <property type="protein sequence ID" value="MBK1669636.1"/>
    <property type="molecule type" value="Genomic_DNA"/>
</dbReference>
<dbReference type="RefSeq" id="WP_200341974.1">
    <property type="nucleotide sequence ID" value="NZ_NRRL01000055.1"/>
</dbReference>
<protein>
    <submittedName>
        <fullName evidence="1">Uncharacterized protein</fullName>
    </submittedName>
</protein>
<accession>A0ABS1DI06</accession>
<keyword evidence="2" id="KW-1185">Reference proteome</keyword>
<sequence>MKKLTQYVHAIAADIATGGPWATSSSLVADFHARKGEESREILLDELAHGRAPVEPASQDDAISITLRVQEAHERGCARAALRLLAAVLNGLGEQGPVYASDFARYQKILADLSREEIILLATILRHYGTGRDDLGQPVSADGIRENVAAELVPKVFRSERHVNAFWASVQRTGLLMQGTSIDDVGAPMPSPLLFEIAELASFENVLRREGETI</sequence>
<dbReference type="Proteomes" id="UP001296873">
    <property type="component" value="Unassembled WGS sequence"/>
</dbReference>
<proteinExistence type="predicted"/>
<name>A0ABS1DI06_9PROT</name>
<organism evidence="1 2">
    <name type="scientific">Rhodovibrio sodomensis</name>
    <dbReference type="NCBI Taxonomy" id="1088"/>
    <lineage>
        <taxon>Bacteria</taxon>
        <taxon>Pseudomonadati</taxon>
        <taxon>Pseudomonadota</taxon>
        <taxon>Alphaproteobacteria</taxon>
        <taxon>Rhodospirillales</taxon>
        <taxon>Rhodovibrionaceae</taxon>
        <taxon>Rhodovibrio</taxon>
    </lineage>
</organism>
<reference evidence="1 2" key="1">
    <citation type="journal article" date="2020" name="Microorganisms">
        <title>Osmotic Adaptation and Compatible Solute Biosynthesis of Phototrophic Bacteria as Revealed from Genome Analyses.</title>
        <authorList>
            <person name="Imhoff J.F."/>
            <person name="Rahn T."/>
            <person name="Kunzel S."/>
            <person name="Keller A."/>
            <person name="Neulinger S.C."/>
        </authorList>
    </citation>
    <scope>NUCLEOTIDE SEQUENCE [LARGE SCALE GENOMIC DNA]</scope>
    <source>
        <strain evidence="1 2">DSM 9895</strain>
    </source>
</reference>
<evidence type="ECO:0000313" key="1">
    <source>
        <dbReference type="EMBL" id="MBK1669636.1"/>
    </source>
</evidence>
<evidence type="ECO:0000313" key="2">
    <source>
        <dbReference type="Proteomes" id="UP001296873"/>
    </source>
</evidence>